<proteinExistence type="predicted"/>
<name>W0FJP3_9BACT</name>
<evidence type="ECO:0000313" key="2">
    <source>
        <dbReference type="EMBL" id="AHF25068.1"/>
    </source>
</evidence>
<dbReference type="EMBL" id="KC246817">
    <property type="protein sequence ID" value="AHF25068.1"/>
    <property type="molecule type" value="Genomic_DNA"/>
</dbReference>
<feature type="domain" description="DUF5680" evidence="1">
    <location>
        <begin position="45"/>
        <end position="145"/>
    </location>
</feature>
<evidence type="ECO:0000259" key="1">
    <source>
        <dbReference type="Pfam" id="PF18931"/>
    </source>
</evidence>
<accession>W0FJP3</accession>
<dbReference type="AlphaFoldDB" id="W0FJP3"/>
<reference evidence="2" key="1">
    <citation type="journal article" date="2013" name="PLoS ONE">
        <title>Metagenomic insights into the carbohydrate-active enzymes carried by the microorganisms adhering to solid digesta in the rumen of cows.</title>
        <authorList>
            <person name="Wang L."/>
            <person name="Hatem A."/>
            <person name="Catalyurek U.V."/>
            <person name="Morrison M."/>
            <person name="Yu Z."/>
        </authorList>
    </citation>
    <scope>NUCLEOTIDE SEQUENCE</scope>
</reference>
<organism evidence="2">
    <name type="scientific">uncultured bacterium Contig4</name>
    <dbReference type="NCBI Taxonomy" id="1393569"/>
    <lineage>
        <taxon>Bacteria</taxon>
        <taxon>environmental samples</taxon>
    </lineage>
</organism>
<dbReference type="Pfam" id="PF18931">
    <property type="entry name" value="DUF5680"/>
    <property type="match status" value="1"/>
</dbReference>
<dbReference type="InterPro" id="IPR043735">
    <property type="entry name" value="DUF5680"/>
</dbReference>
<sequence>MDKQTVEFLIRAKRATYAGKGAETASSRPGSHDLAYREGELIYYDTYLGGDRFAGEEALWISGVPYWSMNYAGRVTGENFSGDFLKEALLRVPEGEPFRGPREYTAGDYTYRCETEGSFEWFQGKETIDRQGKQIYECYYHGGLIR</sequence>
<protein>
    <submittedName>
        <fullName evidence="2">Transcriptional regulator, XRE family</fullName>
    </submittedName>
</protein>